<keyword evidence="2" id="KW-1185">Reference proteome</keyword>
<dbReference type="Proteomes" id="UP001199642">
    <property type="component" value="Chromosome"/>
</dbReference>
<evidence type="ECO:0000313" key="1">
    <source>
        <dbReference type="EMBL" id="UGS27603.1"/>
    </source>
</evidence>
<reference evidence="1 2" key="1">
    <citation type="submission" date="2023-01" db="EMBL/GenBank/DDBJ databases">
        <title>Characterization of estradiol degrading bacteria Microbacterium sp. MZT7 and reveal degrading genes through genome analysis.</title>
        <authorList>
            <person name="Hao P."/>
            <person name="Gao Y."/>
        </authorList>
    </citation>
    <scope>NUCLEOTIDE SEQUENCE [LARGE SCALE GENOMIC DNA]</scope>
    <source>
        <strain evidence="1 2">MZT7</strain>
    </source>
</reference>
<dbReference type="EMBL" id="CP082781">
    <property type="protein sequence ID" value="UGS27603.1"/>
    <property type="molecule type" value="Genomic_DNA"/>
</dbReference>
<evidence type="ECO:0000313" key="2">
    <source>
        <dbReference type="Proteomes" id="UP001199642"/>
    </source>
</evidence>
<gene>
    <name evidence="1" type="ORF">K8F61_05285</name>
</gene>
<name>A0ABY3RU61_9MICO</name>
<organism evidence="1 2">
    <name type="scientific">Microbacterium resistens</name>
    <dbReference type="NCBI Taxonomy" id="156977"/>
    <lineage>
        <taxon>Bacteria</taxon>
        <taxon>Bacillati</taxon>
        <taxon>Actinomycetota</taxon>
        <taxon>Actinomycetes</taxon>
        <taxon>Micrococcales</taxon>
        <taxon>Microbacteriaceae</taxon>
        <taxon>Microbacterium</taxon>
    </lineage>
</organism>
<protein>
    <recommendedName>
        <fullName evidence="3">Replicative helicase inhibitor G39P N-terminal domain-containing protein</fullName>
    </recommendedName>
</protein>
<evidence type="ECO:0008006" key="3">
    <source>
        <dbReference type="Google" id="ProtNLM"/>
    </source>
</evidence>
<accession>A0ABY3RU61</accession>
<sequence>MNVQETTDLLTRIQIIDNRRVEEATVLAWFELVADLDHGMAVEAAKLHFRESTAYLTPAHVRANVERIRFAALGPVEDEWGNLVDPEPAALEAAQRLAAGRKAVER</sequence>
<proteinExistence type="predicted"/>
<dbReference type="RefSeq" id="WP_231820935.1">
    <property type="nucleotide sequence ID" value="NZ_CP082781.1"/>
</dbReference>